<reference evidence="4" key="1">
    <citation type="submission" date="2020-10" db="EMBL/GenBank/DDBJ databases">
        <authorList>
            <person name="Gilroy R."/>
        </authorList>
    </citation>
    <scope>NUCLEOTIDE SEQUENCE</scope>
    <source>
        <strain evidence="4">6919</strain>
    </source>
</reference>
<evidence type="ECO:0008006" key="6">
    <source>
        <dbReference type="Google" id="ProtNLM"/>
    </source>
</evidence>
<evidence type="ECO:0000259" key="2">
    <source>
        <dbReference type="Pfam" id="PF13004"/>
    </source>
</evidence>
<dbReference type="Gene3D" id="2.60.40.10">
    <property type="entry name" value="Immunoglobulins"/>
    <property type="match status" value="1"/>
</dbReference>
<feature type="transmembrane region" description="Helical" evidence="1">
    <location>
        <begin position="81"/>
        <end position="100"/>
    </location>
</feature>
<keyword evidence="1" id="KW-1133">Transmembrane helix</keyword>
<dbReference type="EMBL" id="JADIMC010000101">
    <property type="protein sequence ID" value="MBO8477074.1"/>
    <property type="molecule type" value="Genomic_DNA"/>
</dbReference>
<dbReference type="PANTHER" id="PTHR15852">
    <property type="entry name" value="PLASTID TRANSCRIPTIONALLY ACTIVE PROTEIN"/>
    <property type="match status" value="1"/>
</dbReference>
<dbReference type="InterPro" id="IPR024361">
    <property type="entry name" value="BACON"/>
</dbReference>
<dbReference type="InterPro" id="IPR026870">
    <property type="entry name" value="Zinc_ribbon_dom"/>
</dbReference>
<evidence type="ECO:0000259" key="3">
    <source>
        <dbReference type="Pfam" id="PF13240"/>
    </source>
</evidence>
<dbReference type="Pfam" id="PF13240">
    <property type="entry name" value="Zn_Ribbon_1"/>
    <property type="match status" value="1"/>
</dbReference>
<keyword evidence="1" id="KW-0812">Transmembrane</keyword>
<sequence>MKICHKCNKEYSDDVNFCTECGNALEEKPITEEPAIDIPQQGKIVPPPVPPMTEPAGNPSSTQYANATTVSRKKGGKIWKTILIVIVAIAIVGGLVYNHLKNSTTYIRTNPEQILFTKQGGDYNISIDYDGYLWEVTYEPSWCTVTKNKKSFTIYCDRNYTGSDREDYVTIKSGKLVTQVYVGQYGHATYLRLSDNYVKVDSSGGSIEIEMDTDGDDFEFLGPDYCSVSDQTSKSFILSFDANYDTGRSGRITVQDGNTSASLSFYQAGVCSACAGKGQVSCGWCGGTGQVSNYNFYTGYYTSDCSVCNGTGRVDCSLCDGTGER</sequence>
<dbReference type="SUPFAM" id="SSF57938">
    <property type="entry name" value="DnaJ/Hsp40 cysteine-rich domain"/>
    <property type="match status" value="1"/>
</dbReference>
<comment type="caution">
    <text evidence="4">The sequence shown here is derived from an EMBL/GenBank/DDBJ whole genome shotgun (WGS) entry which is preliminary data.</text>
</comment>
<feature type="domain" description="Zinc-ribbon" evidence="3">
    <location>
        <begin position="4"/>
        <end position="25"/>
    </location>
</feature>
<protein>
    <recommendedName>
        <fullName evidence="6">Zinc-ribbon domain-containing protein</fullName>
    </recommendedName>
</protein>
<reference evidence="4" key="2">
    <citation type="journal article" date="2021" name="PeerJ">
        <title>Extensive microbial diversity within the chicken gut microbiome revealed by metagenomics and culture.</title>
        <authorList>
            <person name="Gilroy R."/>
            <person name="Ravi A."/>
            <person name="Getino M."/>
            <person name="Pursley I."/>
            <person name="Horton D.L."/>
            <person name="Alikhan N.F."/>
            <person name="Baker D."/>
            <person name="Gharbi K."/>
            <person name="Hall N."/>
            <person name="Watson M."/>
            <person name="Adriaenssens E.M."/>
            <person name="Foster-Nyarko E."/>
            <person name="Jarju S."/>
            <person name="Secka A."/>
            <person name="Antonio M."/>
            <person name="Oren A."/>
            <person name="Chaudhuri R.R."/>
            <person name="La Ragione R."/>
            <person name="Hildebrand F."/>
            <person name="Pallen M.J."/>
        </authorList>
    </citation>
    <scope>NUCLEOTIDE SEQUENCE</scope>
    <source>
        <strain evidence="4">6919</strain>
    </source>
</reference>
<keyword evidence="1" id="KW-0472">Membrane</keyword>
<organism evidence="4 5">
    <name type="scientific">Candidatus Limisoma faecipullorum</name>
    <dbReference type="NCBI Taxonomy" id="2840854"/>
    <lineage>
        <taxon>Bacteria</taxon>
        <taxon>Pseudomonadati</taxon>
        <taxon>Bacteroidota</taxon>
        <taxon>Bacteroidia</taxon>
        <taxon>Bacteroidales</taxon>
        <taxon>Candidatus Limisoma</taxon>
    </lineage>
</organism>
<dbReference type="Pfam" id="PF13004">
    <property type="entry name" value="BACON"/>
    <property type="match status" value="1"/>
</dbReference>
<evidence type="ECO:0000313" key="4">
    <source>
        <dbReference type="EMBL" id="MBO8477074.1"/>
    </source>
</evidence>
<dbReference type="CDD" id="cd14948">
    <property type="entry name" value="BACON"/>
    <property type="match status" value="1"/>
</dbReference>
<dbReference type="AlphaFoldDB" id="A0A9D9IQ64"/>
<dbReference type="InterPro" id="IPR013783">
    <property type="entry name" value="Ig-like_fold"/>
</dbReference>
<gene>
    <name evidence="4" type="ORF">IAB88_08800</name>
</gene>
<dbReference type="PANTHER" id="PTHR15852:SF54">
    <property type="entry name" value="PROTEIN SSUH2 HOMOLOG"/>
    <property type="match status" value="1"/>
</dbReference>
<proteinExistence type="predicted"/>
<evidence type="ECO:0000256" key="1">
    <source>
        <dbReference type="SAM" id="Phobius"/>
    </source>
</evidence>
<evidence type="ECO:0000313" key="5">
    <source>
        <dbReference type="Proteomes" id="UP000823598"/>
    </source>
</evidence>
<name>A0A9D9IQ64_9BACT</name>
<dbReference type="Proteomes" id="UP000823598">
    <property type="component" value="Unassembled WGS sequence"/>
</dbReference>
<feature type="domain" description="BACON" evidence="2">
    <location>
        <begin position="134"/>
        <end position="177"/>
    </location>
</feature>
<accession>A0A9D9IQ64</accession>
<dbReference type="InterPro" id="IPR036410">
    <property type="entry name" value="HSP_DnaJ_Cys-rich_dom_sf"/>
</dbReference>